<evidence type="ECO:0000256" key="2">
    <source>
        <dbReference type="ARBA" id="ARBA00022723"/>
    </source>
</evidence>
<dbReference type="GeneID" id="19208443"/>
<dbReference type="GO" id="GO:0051213">
    <property type="term" value="F:dioxygenase activity"/>
    <property type="evidence" value="ECO:0007669"/>
    <property type="project" value="UniProtKB-KW"/>
</dbReference>
<keyword evidence="8" id="KW-1185">Reference proteome</keyword>
<keyword evidence="5" id="KW-0408">Iron</keyword>
<dbReference type="Proteomes" id="UP000053558">
    <property type="component" value="Unassembled WGS sequence"/>
</dbReference>
<dbReference type="InterPro" id="IPR024779">
    <property type="entry name" value="2OGFeDO_JBP1/TET_oxygenase_dom"/>
</dbReference>
<evidence type="ECO:0000256" key="5">
    <source>
        <dbReference type="ARBA" id="ARBA00023004"/>
    </source>
</evidence>
<dbReference type="Pfam" id="PF12851">
    <property type="entry name" value="Tet_JBP"/>
    <property type="match status" value="1"/>
</dbReference>
<name>A0A5M3M9I6_CONPW</name>
<sequence>MFFALINLVLALTHPTQYRAGRTALKVCKRFHTMAECASLWESVFTAIGVISNRITAPYKDCLGCLPWFDILYTVGDYNNGVLDMPGIGIQFSYAPGCLVALCGKVLRHQVRKVHGNRVCCVFYMQENVHRWLGLPPPSYSRS</sequence>
<gene>
    <name evidence="7" type="ORF">CONPUDRAFT_65752</name>
</gene>
<evidence type="ECO:0000256" key="4">
    <source>
        <dbReference type="ARBA" id="ARBA00023002"/>
    </source>
</evidence>
<protein>
    <recommendedName>
        <fullName evidence="6">2OGFeDO JBP1/TET oxygenase domain-containing protein</fullName>
    </recommendedName>
</protein>
<comment type="caution">
    <text evidence="7">The sequence shown here is derived from an EMBL/GenBank/DDBJ whole genome shotgun (WGS) entry which is preliminary data.</text>
</comment>
<accession>A0A5M3M9I6</accession>
<organism evidence="7 8">
    <name type="scientific">Coniophora puteana (strain RWD-64-598)</name>
    <name type="common">Brown rot fungus</name>
    <dbReference type="NCBI Taxonomy" id="741705"/>
    <lineage>
        <taxon>Eukaryota</taxon>
        <taxon>Fungi</taxon>
        <taxon>Dikarya</taxon>
        <taxon>Basidiomycota</taxon>
        <taxon>Agaricomycotina</taxon>
        <taxon>Agaricomycetes</taxon>
        <taxon>Agaricomycetidae</taxon>
        <taxon>Boletales</taxon>
        <taxon>Coniophorineae</taxon>
        <taxon>Coniophoraceae</taxon>
        <taxon>Coniophora</taxon>
    </lineage>
</organism>
<reference evidence="8" key="1">
    <citation type="journal article" date="2012" name="Science">
        <title>The Paleozoic origin of enzymatic lignin decomposition reconstructed from 31 fungal genomes.</title>
        <authorList>
            <person name="Floudas D."/>
            <person name="Binder M."/>
            <person name="Riley R."/>
            <person name="Barry K."/>
            <person name="Blanchette R.A."/>
            <person name="Henrissat B."/>
            <person name="Martinez A.T."/>
            <person name="Otillar R."/>
            <person name="Spatafora J.W."/>
            <person name="Yadav J.S."/>
            <person name="Aerts A."/>
            <person name="Benoit I."/>
            <person name="Boyd A."/>
            <person name="Carlson A."/>
            <person name="Copeland A."/>
            <person name="Coutinho P.M."/>
            <person name="de Vries R.P."/>
            <person name="Ferreira P."/>
            <person name="Findley K."/>
            <person name="Foster B."/>
            <person name="Gaskell J."/>
            <person name="Glotzer D."/>
            <person name="Gorecki P."/>
            <person name="Heitman J."/>
            <person name="Hesse C."/>
            <person name="Hori C."/>
            <person name="Igarashi K."/>
            <person name="Jurgens J.A."/>
            <person name="Kallen N."/>
            <person name="Kersten P."/>
            <person name="Kohler A."/>
            <person name="Kuees U."/>
            <person name="Kumar T.K.A."/>
            <person name="Kuo A."/>
            <person name="LaButti K."/>
            <person name="Larrondo L.F."/>
            <person name="Lindquist E."/>
            <person name="Ling A."/>
            <person name="Lombard V."/>
            <person name="Lucas S."/>
            <person name="Lundell T."/>
            <person name="Martin R."/>
            <person name="McLaughlin D.J."/>
            <person name="Morgenstern I."/>
            <person name="Morin E."/>
            <person name="Murat C."/>
            <person name="Nagy L.G."/>
            <person name="Nolan M."/>
            <person name="Ohm R.A."/>
            <person name="Patyshakuliyeva A."/>
            <person name="Rokas A."/>
            <person name="Ruiz-Duenas F.J."/>
            <person name="Sabat G."/>
            <person name="Salamov A."/>
            <person name="Samejima M."/>
            <person name="Schmutz J."/>
            <person name="Slot J.C."/>
            <person name="St John F."/>
            <person name="Stenlid J."/>
            <person name="Sun H."/>
            <person name="Sun S."/>
            <person name="Syed K."/>
            <person name="Tsang A."/>
            <person name="Wiebenga A."/>
            <person name="Young D."/>
            <person name="Pisabarro A."/>
            <person name="Eastwood D.C."/>
            <person name="Martin F."/>
            <person name="Cullen D."/>
            <person name="Grigoriev I.V."/>
            <person name="Hibbett D.S."/>
        </authorList>
    </citation>
    <scope>NUCLEOTIDE SEQUENCE [LARGE SCALE GENOMIC DNA]</scope>
    <source>
        <strain evidence="8">RWD-64-598 SS2</strain>
    </source>
</reference>
<keyword evidence="3" id="KW-0223">Dioxygenase</keyword>
<dbReference type="Gene3D" id="3.60.130.30">
    <property type="match status" value="1"/>
</dbReference>
<evidence type="ECO:0000259" key="6">
    <source>
        <dbReference type="Pfam" id="PF12851"/>
    </source>
</evidence>
<dbReference type="AlphaFoldDB" id="A0A5M3M9I6"/>
<dbReference type="EMBL" id="JH711588">
    <property type="protein sequence ID" value="EIW75460.1"/>
    <property type="molecule type" value="Genomic_DNA"/>
</dbReference>
<evidence type="ECO:0000256" key="3">
    <source>
        <dbReference type="ARBA" id="ARBA00022964"/>
    </source>
</evidence>
<proteinExistence type="predicted"/>
<comment type="cofactor">
    <cofactor evidence="1">
        <name>Fe(2+)</name>
        <dbReference type="ChEBI" id="CHEBI:29033"/>
    </cofactor>
</comment>
<dbReference type="OrthoDB" id="3200752at2759"/>
<dbReference type="KEGG" id="cput:CONPUDRAFT_65752"/>
<dbReference type="OMA" id="IHTICRV"/>
<dbReference type="RefSeq" id="XP_007774100.1">
    <property type="nucleotide sequence ID" value="XM_007775910.1"/>
</dbReference>
<evidence type="ECO:0000313" key="8">
    <source>
        <dbReference type="Proteomes" id="UP000053558"/>
    </source>
</evidence>
<feature type="domain" description="2OGFeDO JBP1/TET oxygenase" evidence="6">
    <location>
        <begin position="3"/>
        <end position="126"/>
    </location>
</feature>
<evidence type="ECO:0000313" key="7">
    <source>
        <dbReference type="EMBL" id="EIW75460.1"/>
    </source>
</evidence>
<dbReference type="GO" id="GO:0046872">
    <property type="term" value="F:metal ion binding"/>
    <property type="evidence" value="ECO:0007669"/>
    <property type="project" value="UniProtKB-KW"/>
</dbReference>
<keyword evidence="4" id="KW-0560">Oxidoreductase</keyword>
<keyword evidence="2" id="KW-0479">Metal-binding</keyword>
<evidence type="ECO:0000256" key="1">
    <source>
        <dbReference type="ARBA" id="ARBA00001954"/>
    </source>
</evidence>